<sequence>MNDTTEASSESLGPLQDRVILITGGVHRIGAVIARTLHAEGARLVLHYRGSRNAAHTLQNELNALRNDSVVLVRADLLDQAALPAVVADALATWGRLDVLINNASSFYPTQLGKTTETEWDDLVGTNLKAPFFLSQAAAPHLKEQHGCIINIADIHADRPLKRFPVYSIAKAGLVMLTKSLACEMGPEVRVNAIAPGAILWPERKIDEVTQQRIVSRTFLKRQGNPEDIARAALFLIRDADYTSGQVITVDGGRSLNS</sequence>
<dbReference type="Pfam" id="PF13561">
    <property type="entry name" value="adh_short_C2"/>
    <property type="match status" value="1"/>
</dbReference>
<dbReference type="GO" id="GO:0016491">
    <property type="term" value="F:oxidoreductase activity"/>
    <property type="evidence" value="ECO:0007669"/>
    <property type="project" value="UniProtKB-KW"/>
</dbReference>
<dbReference type="EMBL" id="UOFV01000276">
    <property type="protein sequence ID" value="VAX01869.1"/>
    <property type="molecule type" value="Genomic_DNA"/>
</dbReference>
<dbReference type="InterPro" id="IPR020904">
    <property type="entry name" value="Sc_DH/Rdtase_CS"/>
</dbReference>
<dbReference type="PRINTS" id="PR00081">
    <property type="entry name" value="GDHRDH"/>
</dbReference>
<dbReference type="SUPFAM" id="SSF51735">
    <property type="entry name" value="NAD(P)-binding Rossmann-fold domains"/>
    <property type="match status" value="1"/>
</dbReference>
<name>A0A3B1A820_9ZZZZ</name>
<evidence type="ECO:0000313" key="3">
    <source>
        <dbReference type="EMBL" id="VAX01869.1"/>
    </source>
</evidence>
<keyword evidence="2" id="KW-0560">Oxidoreductase</keyword>
<organism evidence="3">
    <name type="scientific">hydrothermal vent metagenome</name>
    <dbReference type="NCBI Taxonomy" id="652676"/>
    <lineage>
        <taxon>unclassified sequences</taxon>
        <taxon>metagenomes</taxon>
        <taxon>ecological metagenomes</taxon>
    </lineage>
</organism>
<dbReference type="Gene3D" id="3.40.50.720">
    <property type="entry name" value="NAD(P)-binding Rossmann-like Domain"/>
    <property type="match status" value="1"/>
</dbReference>
<dbReference type="PROSITE" id="PS00061">
    <property type="entry name" value="ADH_SHORT"/>
    <property type="match status" value="1"/>
</dbReference>
<evidence type="ECO:0000256" key="2">
    <source>
        <dbReference type="ARBA" id="ARBA00023002"/>
    </source>
</evidence>
<gene>
    <name evidence="3" type="ORF">MNBD_GAMMA19-1554</name>
</gene>
<dbReference type="InterPro" id="IPR002347">
    <property type="entry name" value="SDR_fam"/>
</dbReference>
<dbReference type="PANTHER" id="PTHR43639:SF1">
    <property type="entry name" value="SHORT-CHAIN DEHYDROGENASE_REDUCTASE FAMILY PROTEIN"/>
    <property type="match status" value="1"/>
</dbReference>
<dbReference type="InterPro" id="IPR036291">
    <property type="entry name" value="NAD(P)-bd_dom_sf"/>
</dbReference>
<dbReference type="PANTHER" id="PTHR43639">
    <property type="entry name" value="OXIDOREDUCTASE, SHORT-CHAIN DEHYDROGENASE/REDUCTASE FAMILY (AFU_ORTHOLOGUE AFUA_5G02870)"/>
    <property type="match status" value="1"/>
</dbReference>
<dbReference type="NCBIfam" id="NF006598">
    <property type="entry name" value="PRK09135.1"/>
    <property type="match status" value="1"/>
</dbReference>
<dbReference type="PRINTS" id="PR00080">
    <property type="entry name" value="SDRFAMILY"/>
</dbReference>
<dbReference type="FunFam" id="3.40.50.720:FF:000084">
    <property type="entry name" value="Short-chain dehydrogenase reductase"/>
    <property type="match status" value="1"/>
</dbReference>
<dbReference type="AlphaFoldDB" id="A0A3B1A820"/>
<protein>
    <submittedName>
        <fullName evidence="3">FolM Alternative dihydrofolate reductase 1</fullName>
    </submittedName>
</protein>
<proteinExistence type="inferred from homology"/>
<reference evidence="3" key="1">
    <citation type="submission" date="2018-06" db="EMBL/GenBank/DDBJ databases">
        <authorList>
            <person name="Zhirakovskaya E."/>
        </authorList>
    </citation>
    <scope>NUCLEOTIDE SEQUENCE</scope>
</reference>
<evidence type="ECO:0000256" key="1">
    <source>
        <dbReference type="ARBA" id="ARBA00006484"/>
    </source>
</evidence>
<accession>A0A3B1A820</accession>
<comment type="similarity">
    <text evidence="1">Belongs to the short-chain dehydrogenases/reductases (SDR) family.</text>
</comment>